<proteinExistence type="predicted"/>
<dbReference type="AlphaFoldDB" id="A0AAU7J8W1"/>
<sequence length="426" mass="46956">MSLAEDTNIEHLPARRDRSPVTAGQSIRAIVPRDLNEAFRVGEAIFQSGLAPYGLDSAQKVCVAVMYGLEIGLPPMQAVQSIGIINGRPGIYGDAAIALVRASGLMLSFKEWIEGEGDERAAVCRVQRKGEEVVEERFSVAQAKKARLWDERPIVKKKGRSGEWYEAQNDSPWHKYPDRMLKFRARGFLLRDTFADVLKGLATVEELQDITRTTEDEAPAPIRRAPPPPPSLAAPQPPAVTIPTEQAKPEPVAVEQPARRAPPPPRSAQAYTEMGQLSSAPAPNSATQAVEEASDGDLLEDLRNDLVDCKTAADFDRVRDAYMPKVDQLDEDAKREAGRIWNEFFTPFFDAEQKAARSSAAESKEDGDDGMTPVERVLLDEARSASLEGVRALKFWLGKRHANEMSFLEAHKDSLMQAARQADEGV</sequence>
<reference evidence="2" key="1">
    <citation type="submission" date="2024-05" db="EMBL/GenBank/DDBJ databases">
        <authorList>
            <person name="Kim S."/>
            <person name="Heo J."/>
            <person name="Choi H."/>
            <person name="Choi Y."/>
            <person name="Kwon S.-W."/>
            <person name="Kim Y."/>
        </authorList>
    </citation>
    <scope>NUCLEOTIDE SEQUENCE</scope>
    <source>
        <strain evidence="2">KACC 23698</strain>
    </source>
</reference>
<evidence type="ECO:0000313" key="2">
    <source>
        <dbReference type="EMBL" id="XBO36708.1"/>
    </source>
</evidence>
<feature type="compositionally biased region" description="Polar residues" evidence="1">
    <location>
        <begin position="275"/>
        <end position="288"/>
    </location>
</feature>
<evidence type="ECO:0008006" key="3">
    <source>
        <dbReference type="Google" id="ProtNLM"/>
    </source>
</evidence>
<feature type="compositionally biased region" description="Basic and acidic residues" evidence="1">
    <location>
        <begin position="8"/>
        <end position="19"/>
    </location>
</feature>
<dbReference type="RefSeq" id="WP_406853523.1">
    <property type="nucleotide sequence ID" value="NZ_CP157484.1"/>
</dbReference>
<evidence type="ECO:0000256" key="1">
    <source>
        <dbReference type="SAM" id="MobiDB-lite"/>
    </source>
</evidence>
<organism evidence="2">
    <name type="scientific">Alsobacter sp. KACC 23698</name>
    <dbReference type="NCBI Taxonomy" id="3149229"/>
    <lineage>
        <taxon>Bacteria</taxon>
        <taxon>Pseudomonadati</taxon>
        <taxon>Pseudomonadota</taxon>
        <taxon>Alphaproteobacteria</taxon>
        <taxon>Hyphomicrobiales</taxon>
        <taxon>Alsobacteraceae</taxon>
        <taxon>Alsobacter</taxon>
    </lineage>
</organism>
<protein>
    <recommendedName>
        <fullName evidence="3">Recombinase RecT</fullName>
    </recommendedName>
</protein>
<gene>
    <name evidence="2" type="ORF">ABEG18_13200</name>
</gene>
<dbReference type="InterPro" id="IPR018330">
    <property type="entry name" value="RecT_fam"/>
</dbReference>
<dbReference type="EMBL" id="CP157484">
    <property type="protein sequence ID" value="XBO36708.1"/>
    <property type="molecule type" value="Genomic_DNA"/>
</dbReference>
<dbReference type="Pfam" id="PF03837">
    <property type="entry name" value="RecT"/>
    <property type="match status" value="1"/>
</dbReference>
<feature type="region of interest" description="Disordered" evidence="1">
    <location>
        <begin position="210"/>
        <end position="290"/>
    </location>
</feature>
<accession>A0AAU7J8W1</accession>
<feature type="region of interest" description="Disordered" evidence="1">
    <location>
        <begin position="1"/>
        <end position="20"/>
    </location>
</feature>
<feature type="compositionally biased region" description="Pro residues" evidence="1">
    <location>
        <begin position="224"/>
        <end position="240"/>
    </location>
</feature>
<name>A0AAU7J8W1_9HYPH</name>